<dbReference type="PROSITE" id="PS00027">
    <property type="entry name" value="HOMEOBOX_1"/>
    <property type="match status" value="1"/>
</dbReference>
<keyword evidence="9" id="KW-1185">Reference proteome</keyword>
<evidence type="ECO:0000256" key="4">
    <source>
        <dbReference type="PROSITE-ProRule" id="PRU00108"/>
    </source>
</evidence>
<dbReference type="PANTHER" id="PTHR24324:SF9">
    <property type="entry name" value="HOMEOBOX DOMAIN-CONTAINING PROTEIN"/>
    <property type="match status" value="1"/>
</dbReference>
<comment type="caution">
    <text evidence="8">The sequence shown here is derived from an EMBL/GenBank/DDBJ whole genome shotgun (WGS) entry which is preliminary data.</text>
</comment>
<dbReference type="Proteomes" id="UP000751190">
    <property type="component" value="Unassembled WGS sequence"/>
</dbReference>
<dbReference type="GO" id="GO:0005634">
    <property type="term" value="C:nucleus"/>
    <property type="evidence" value="ECO:0007669"/>
    <property type="project" value="UniProtKB-SubCell"/>
</dbReference>
<feature type="domain" description="Homeobox" evidence="7">
    <location>
        <begin position="17"/>
        <end position="77"/>
    </location>
</feature>
<evidence type="ECO:0000256" key="2">
    <source>
        <dbReference type="ARBA" id="ARBA00023155"/>
    </source>
</evidence>
<comment type="subcellular location">
    <subcellularLocation>
        <location evidence="4 5">Nucleus</location>
    </subcellularLocation>
</comment>
<dbReference type="EMBL" id="JAGTXO010000027">
    <property type="protein sequence ID" value="KAG8461252.1"/>
    <property type="molecule type" value="Genomic_DNA"/>
</dbReference>
<accession>A0A8J5XHR6</accession>
<dbReference type="SUPFAM" id="SSF46689">
    <property type="entry name" value="Homeodomain-like"/>
    <property type="match status" value="1"/>
</dbReference>
<dbReference type="InterPro" id="IPR001356">
    <property type="entry name" value="HD"/>
</dbReference>
<evidence type="ECO:0000313" key="8">
    <source>
        <dbReference type="EMBL" id="KAG8461252.1"/>
    </source>
</evidence>
<evidence type="ECO:0000259" key="7">
    <source>
        <dbReference type="PROSITE" id="PS50071"/>
    </source>
</evidence>
<dbReference type="CDD" id="cd00086">
    <property type="entry name" value="homeodomain"/>
    <property type="match status" value="1"/>
</dbReference>
<name>A0A8J5XHR6_DIALT</name>
<gene>
    <name evidence="8" type="ORF">KFE25_002441</name>
</gene>
<evidence type="ECO:0000256" key="5">
    <source>
        <dbReference type="RuleBase" id="RU000682"/>
    </source>
</evidence>
<organism evidence="8 9">
    <name type="scientific">Diacronema lutheri</name>
    <name type="common">Unicellular marine alga</name>
    <name type="synonym">Monochrysis lutheri</name>
    <dbReference type="NCBI Taxonomy" id="2081491"/>
    <lineage>
        <taxon>Eukaryota</taxon>
        <taxon>Haptista</taxon>
        <taxon>Haptophyta</taxon>
        <taxon>Pavlovophyceae</taxon>
        <taxon>Pavlovales</taxon>
        <taxon>Pavlovaceae</taxon>
        <taxon>Diacronema</taxon>
    </lineage>
</organism>
<dbReference type="OrthoDB" id="6159439at2759"/>
<keyword evidence="1 4" id="KW-0238">DNA-binding</keyword>
<dbReference type="SMART" id="SM00389">
    <property type="entry name" value="HOX"/>
    <property type="match status" value="1"/>
</dbReference>
<feature type="region of interest" description="Disordered" evidence="6">
    <location>
        <begin position="1"/>
        <end position="23"/>
    </location>
</feature>
<keyword evidence="2 4" id="KW-0371">Homeobox</keyword>
<feature type="region of interest" description="Disordered" evidence="6">
    <location>
        <begin position="208"/>
        <end position="264"/>
    </location>
</feature>
<protein>
    <recommendedName>
        <fullName evidence="7">Homeobox domain-containing protein</fullName>
    </recommendedName>
</protein>
<dbReference type="Pfam" id="PF00046">
    <property type="entry name" value="Homeodomain"/>
    <property type="match status" value="1"/>
</dbReference>
<evidence type="ECO:0000313" key="9">
    <source>
        <dbReference type="Proteomes" id="UP000751190"/>
    </source>
</evidence>
<feature type="region of interest" description="Disordered" evidence="6">
    <location>
        <begin position="136"/>
        <end position="155"/>
    </location>
</feature>
<dbReference type="InterPro" id="IPR051000">
    <property type="entry name" value="Homeobox_DNA-bind_prot"/>
</dbReference>
<dbReference type="GO" id="GO:0000978">
    <property type="term" value="F:RNA polymerase II cis-regulatory region sequence-specific DNA binding"/>
    <property type="evidence" value="ECO:0007669"/>
    <property type="project" value="TreeGrafter"/>
</dbReference>
<dbReference type="GO" id="GO:0000981">
    <property type="term" value="F:DNA-binding transcription factor activity, RNA polymerase II-specific"/>
    <property type="evidence" value="ECO:0007669"/>
    <property type="project" value="InterPro"/>
</dbReference>
<reference evidence="8" key="1">
    <citation type="submission" date="2021-05" db="EMBL/GenBank/DDBJ databases">
        <title>The genome of the haptophyte Pavlova lutheri (Diacronema luteri, Pavlovales) - a model for lipid biosynthesis in eukaryotic algae.</title>
        <authorList>
            <person name="Hulatt C.J."/>
            <person name="Posewitz M.C."/>
        </authorList>
    </citation>
    <scope>NUCLEOTIDE SEQUENCE</scope>
    <source>
        <strain evidence="8">NIVA-4/92</strain>
    </source>
</reference>
<feature type="DNA-binding region" description="Homeobox" evidence="4">
    <location>
        <begin position="19"/>
        <end position="78"/>
    </location>
</feature>
<dbReference type="AlphaFoldDB" id="A0A8J5XHR6"/>
<dbReference type="PANTHER" id="PTHR24324">
    <property type="entry name" value="HOMEOBOX PROTEIN HHEX"/>
    <property type="match status" value="1"/>
</dbReference>
<feature type="compositionally biased region" description="Low complexity" evidence="6">
    <location>
        <begin position="237"/>
        <end position="261"/>
    </location>
</feature>
<dbReference type="InterPro" id="IPR009057">
    <property type="entry name" value="Homeodomain-like_sf"/>
</dbReference>
<evidence type="ECO:0000256" key="3">
    <source>
        <dbReference type="ARBA" id="ARBA00023242"/>
    </source>
</evidence>
<dbReference type="InterPro" id="IPR017970">
    <property type="entry name" value="Homeobox_CS"/>
</dbReference>
<dbReference type="Gene3D" id="1.10.10.60">
    <property type="entry name" value="Homeodomain-like"/>
    <property type="match status" value="1"/>
</dbReference>
<proteinExistence type="predicted"/>
<dbReference type="GO" id="GO:0030154">
    <property type="term" value="P:cell differentiation"/>
    <property type="evidence" value="ECO:0007669"/>
    <property type="project" value="TreeGrafter"/>
</dbReference>
<sequence>MSDADLHSADTAAPDDAPNSRSRWRVSVHETNVLEAVFASSPRPNKNTIHQLATMLGVKPRQVQVWFQNRRQRWRKDFLELERARSMQLAELSGKVIDFHGDLLLPLPTGAGGADAGALSMPVGWERLLLAPSTPPPAAPALAGGGAECAAPAPAPPAHTPPLLPAVVAAPAAEAVAFAAPAEHARAVKAEIETLNDIDLHDLLNFAPAHDEPTRDSACAQHEPPQPPPPLVCSRENSLSLSLNGSPLNGSPNAKSSSTADESADDSMDTIWLGMEWLVADSHDLAVN</sequence>
<evidence type="ECO:0000256" key="6">
    <source>
        <dbReference type="SAM" id="MobiDB-lite"/>
    </source>
</evidence>
<evidence type="ECO:0000256" key="1">
    <source>
        <dbReference type="ARBA" id="ARBA00023125"/>
    </source>
</evidence>
<dbReference type="PROSITE" id="PS50071">
    <property type="entry name" value="HOMEOBOX_2"/>
    <property type="match status" value="1"/>
</dbReference>
<keyword evidence="3 4" id="KW-0539">Nucleus</keyword>